<dbReference type="InterPro" id="IPR002060">
    <property type="entry name" value="Squ/phyt_synthse"/>
</dbReference>
<dbReference type="STRING" id="872970.SAMN04488134_101206"/>
<organism evidence="1 2">
    <name type="scientific">Amphibacillus marinus</name>
    <dbReference type="NCBI Taxonomy" id="872970"/>
    <lineage>
        <taxon>Bacteria</taxon>
        <taxon>Bacillati</taxon>
        <taxon>Bacillota</taxon>
        <taxon>Bacilli</taxon>
        <taxon>Bacillales</taxon>
        <taxon>Bacillaceae</taxon>
        <taxon>Amphibacillus</taxon>
    </lineage>
</organism>
<dbReference type="PANTHER" id="PTHR11626">
    <property type="entry name" value="FARNESYL-DIPHOSPHATE FARNESYLTRANSFERASE"/>
    <property type="match status" value="1"/>
</dbReference>
<sequence>MNSLSERTKKEAMRVLKETSRTFYIPISLLKPTLKNTVASAYLCMRAIDEIEDHQVLPAHTKTTLLTAISELLTKPFDSNAYQRLIDPFKNELPEVTNRLDEWIAICPVEVVNKVKSSTATMASGMAKWVKKNWQIKSKDDLDDYTYYVAGLVGVMLSDIWKWYDDIETDRELAIAFGRGLQSVNILRNQDEDSERGVTFMPNGWGREDMFSYANENLDLAKSYLKTLSNRNISTFCKIPYKLAEKTLSVMEAGREKMNRDEVNAVITTVTEN</sequence>
<proteinExistence type="predicted"/>
<evidence type="ECO:0000313" key="2">
    <source>
        <dbReference type="Proteomes" id="UP000199300"/>
    </source>
</evidence>
<gene>
    <name evidence="1" type="ORF">SAMN04488134_101206</name>
</gene>
<dbReference type="PANTHER" id="PTHR11626:SF2">
    <property type="entry name" value="SQUALENE SYNTHASE"/>
    <property type="match status" value="1"/>
</dbReference>
<name>A0A1H8GZI1_9BACI</name>
<dbReference type="InterPro" id="IPR008949">
    <property type="entry name" value="Isoprenoid_synthase_dom_sf"/>
</dbReference>
<dbReference type="AlphaFoldDB" id="A0A1H8GZI1"/>
<dbReference type="GO" id="GO:0051996">
    <property type="term" value="F:squalene synthase [NAD(P)H] activity"/>
    <property type="evidence" value="ECO:0007669"/>
    <property type="project" value="InterPro"/>
</dbReference>
<dbReference type="EMBL" id="FODJ01000001">
    <property type="protein sequence ID" value="SEN49124.1"/>
    <property type="molecule type" value="Genomic_DNA"/>
</dbReference>
<keyword evidence="1" id="KW-0808">Transferase</keyword>
<dbReference type="GO" id="GO:0045338">
    <property type="term" value="P:farnesyl diphosphate metabolic process"/>
    <property type="evidence" value="ECO:0007669"/>
    <property type="project" value="InterPro"/>
</dbReference>
<dbReference type="Pfam" id="PF00494">
    <property type="entry name" value="SQS_PSY"/>
    <property type="match status" value="1"/>
</dbReference>
<dbReference type="Proteomes" id="UP000199300">
    <property type="component" value="Unassembled WGS sequence"/>
</dbReference>
<reference evidence="1 2" key="1">
    <citation type="submission" date="2016-10" db="EMBL/GenBank/DDBJ databases">
        <authorList>
            <person name="de Groot N.N."/>
        </authorList>
    </citation>
    <scope>NUCLEOTIDE SEQUENCE [LARGE SCALE GENOMIC DNA]</scope>
    <source>
        <strain evidence="1 2">CGMCC 1.10434</strain>
    </source>
</reference>
<dbReference type="SUPFAM" id="SSF48576">
    <property type="entry name" value="Terpenoid synthases"/>
    <property type="match status" value="1"/>
</dbReference>
<dbReference type="InterPro" id="IPR044844">
    <property type="entry name" value="Trans_IPPS_euk-type"/>
</dbReference>
<protein>
    <submittedName>
        <fullName evidence="1">Farnesyl-diphosphate farnesyltransferase</fullName>
    </submittedName>
</protein>
<dbReference type="Gene3D" id="1.10.600.10">
    <property type="entry name" value="Farnesyl Diphosphate Synthase"/>
    <property type="match status" value="1"/>
</dbReference>
<accession>A0A1H8GZI1</accession>
<keyword evidence="2" id="KW-1185">Reference proteome</keyword>
<evidence type="ECO:0000313" key="1">
    <source>
        <dbReference type="EMBL" id="SEN49124.1"/>
    </source>
</evidence>